<protein>
    <submittedName>
        <fullName evidence="1">Uncharacterized protein</fullName>
    </submittedName>
</protein>
<accession>A0ACC0Z7E1</accession>
<comment type="caution">
    <text evidence="1">The sequence shown here is derived from an EMBL/GenBank/DDBJ whole genome shotgun (WGS) entry which is preliminary data.</text>
</comment>
<proteinExistence type="predicted"/>
<name>A0ACC0Z7E1_9ROSI</name>
<dbReference type="EMBL" id="CM047738">
    <property type="protein sequence ID" value="KAJ0047085.1"/>
    <property type="molecule type" value="Genomic_DNA"/>
</dbReference>
<dbReference type="Proteomes" id="UP001163603">
    <property type="component" value="Chromosome 3"/>
</dbReference>
<sequence>MQPPREGTTSKILHP</sequence>
<evidence type="ECO:0000313" key="2">
    <source>
        <dbReference type="Proteomes" id="UP001163603"/>
    </source>
</evidence>
<organism evidence="1 2">
    <name type="scientific">Pistacia integerrima</name>
    <dbReference type="NCBI Taxonomy" id="434235"/>
    <lineage>
        <taxon>Eukaryota</taxon>
        <taxon>Viridiplantae</taxon>
        <taxon>Streptophyta</taxon>
        <taxon>Embryophyta</taxon>
        <taxon>Tracheophyta</taxon>
        <taxon>Spermatophyta</taxon>
        <taxon>Magnoliopsida</taxon>
        <taxon>eudicotyledons</taxon>
        <taxon>Gunneridae</taxon>
        <taxon>Pentapetalae</taxon>
        <taxon>rosids</taxon>
        <taxon>malvids</taxon>
        <taxon>Sapindales</taxon>
        <taxon>Anacardiaceae</taxon>
        <taxon>Pistacia</taxon>
    </lineage>
</organism>
<gene>
    <name evidence="1" type="ORF">Pint_05999</name>
</gene>
<keyword evidence="2" id="KW-1185">Reference proteome</keyword>
<evidence type="ECO:0000313" key="1">
    <source>
        <dbReference type="EMBL" id="KAJ0047085.1"/>
    </source>
</evidence>
<reference evidence="2" key="1">
    <citation type="journal article" date="2023" name="G3 (Bethesda)">
        <title>Genome assembly and association tests identify interacting loci associated with vigor, precocity, and sex in interspecific pistachio rootstocks.</title>
        <authorList>
            <person name="Palmer W."/>
            <person name="Jacygrad E."/>
            <person name="Sagayaradj S."/>
            <person name="Cavanaugh K."/>
            <person name="Han R."/>
            <person name="Bertier L."/>
            <person name="Beede B."/>
            <person name="Kafkas S."/>
            <person name="Golino D."/>
            <person name="Preece J."/>
            <person name="Michelmore R."/>
        </authorList>
    </citation>
    <scope>NUCLEOTIDE SEQUENCE [LARGE SCALE GENOMIC DNA]</scope>
</reference>